<keyword evidence="2" id="KW-0444">Lipid biosynthesis</keyword>
<evidence type="ECO:0000313" key="12">
    <source>
        <dbReference type="Proteomes" id="UP000325315"/>
    </source>
</evidence>
<evidence type="ECO:0000256" key="5">
    <source>
        <dbReference type="ARBA" id="ARBA00022832"/>
    </source>
</evidence>
<feature type="transmembrane region" description="Helical" evidence="10">
    <location>
        <begin position="493"/>
        <end position="510"/>
    </location>
</feature>
<feature type="transmembrane region" description="Helical" evidence="10">
    <location>
        <begin position="250"/>
        <end position="267"/>
    </location>
</feature>
<comment type="caution">
    <text evidence="11">The sequence shown here is derived from an EMBL/GenBank/DDBJ whole genome shotgun (WGS) entry which is preliminary data.</text>
</comment>
<evidence type="ECO:0000256" key="9">
    <source>
        <dbReference type="ARBA" id="ARBA00023160"/>
    </source>
</evidence>
<gene>
    <name evidence="11" type="ORF">EPI10_003074</name>
</gene>
<dbReference type="GO" id="GO:0009922">
    <property type="term" value="F:fatty acid elongase activity"/>
    <property type="evidence" value="ECO:0007669"/>
    <property type="project" value="InterPro"/>
</dbReference>
<evidence type="ECO:0000313" key="11">
    <source>
        <dbReference type="EMBL" id="KAA3468122.1"/>
    </source>
</evidence>
<dbReference type="GO" id="GO:0042761">
    <property type="term" value="P:very long-chain fatty acid biosynthetic process"/>
    <property type="evidence" value="ECO:0007669"/>
    <property type="project" value="TreeGrafter"/>
</dbReference>
<feature type="transmembrane region" description="Helical" evidence="10">
    <location>
        <begin position="356"/>
        <end position="377"/>
    </location>
</feature>
<dbReference type="PROSITE" id="PS01188">
    <property type="entry name" value="ELO"/>
    <property type="match status" value="2"/>
</dbReference>
<evidence type="ECO:0000256" key="2">
    <source>
        <dbReference type="ARBA" id="ARBA00022516"/>
    </source>
</evidence>
<dbReference type="GO" id="GO:0005789">
    <property type="term" value="C:endoplasmic reticulum membrane"/>
    <property type="evidence" value="ECO:0007669"/>
    <property type="project" value="TreeGrafter"/>
</dbReference>
<feature type="transmembrane region" description="Helical" evidence="10">
    <location>
        <begin position="431"/>
        <end position="448"/>
    </location>
</feature>
<sequence length="551" mass="62803">MEVPFFPTLFSCIKDLVVQQALFSTLEDWLVKHPKILQFSWESGQTPASSHRFLTLTVLSYISFTFVLSQLSRPSLSRPLLKSIAALHNIFLLTLSFIMALGCLVSIFSQVPNFNTLVCFPRGTSPSGPLFFWAYIFYLSKIVEFMDTLLIILSGSMKRLSFLHVYHHSMVVIMCYICLDSAQSSVPMVLVTNCVVHVVMYTYYLLCTLGMHPKWKKMVTDFQLVQFWLSFLIMAMLVFYHFTASGCSGILSWCFNAAFIVSLLYLFSDFHAKSYSTNAKTWVVQQALFSTLEDWLVKHPKILQLSWENGQTPASSHRFLTLTVLSYISFTFVLSQLSRPSLSRPLFKSITAVHNIFLLTLSFIMALGCLVSIFTQVPNFNTLVCFPRGTSPSGPLFFWAYIFYLSKIVEFMDTLLIILSGSMKRLSFIHVYHHSMVVIMCCICLESAQSSVPMVLVTNCVVHVVMYTYYLLCTPGMHPKWKKMVTDFQLVQFRLSFLIMAMVVFYHFTASGCSGILSWCFNGAFIVSLLYLFSDFHAKSYSTNANVFKGN</sequence>
<dbReference type="InterPro" id="IPR030457">
    <property type="entry name" value="ELO_CS"/>
</dbReference>
<dbReference type="EMBL" id="SMMG02000007">
    <property type="protein sequence ID" value="KAA3468122.1"/>
    <property type="molecule type" value="Genomic_DNA"/>
</dbReference>
<feature type="transmembrane region" description="Helical" evidence="10">
    <location>
        <begin position="51"/>
        <end position="69"/>
    </location>
</feature>
<feature type="transmembrane region" description="Helical" evidence="10">
    <location>
        <begin position="90"/>
        <end position="111"/>
    </location>
</feature>
<keyword evidence="6 10" id="KW-1133">Transmembrane helix</keyword>
<dbReference type="AlphaFoldDB" id="A0A5B6VG37"/>
<evidence type="ECO:0000256" key="1">
    <source>
        <dbReference type="ARBA" id="ARBA00004141"/>
    </source>
</evidence>
<dbReference type="GO" id="GO:0034625">
    <property type="term" value="P:fatty acid elongation, monounsaturated fatty acid"/>
    <property type="evidence" value="ECO:0007669"/>
    <property type="project" value="TreeGrafter"/>
</dbReference>
<dbReference type="GO" id="GO:0034626">
    <property type="term" value="P:fatty acid elongation, polyunsaturated fatty acid"/>
    <property type="evidence" value="ECO:0007669"/>
    <property type="project" value="TreeGrafter"/>
</dbReference>
<comment type="subcellular location">
    <subcellularLocation>
        <location evidence="1">Membrane</location>
        <topology evidence="1">Multi-pass membrane protein</topology>
    </subcellularLocation>
</comment>
<keyword evidence="3" id="KW-0808">Transferase</keyword>
<feature type="transmembrane region" description="Helical" evidence="10">
    <location>
        <begin position="227"/>
        <end position="244"/>
    </location>
</feature>
<feature type="transmembrane region" description="Helical" evidence="10">
    <location>
        <begin position="165"/>
        <end position="182"/>
    </location>
</feature>
<evidence type="ECO:0000256" key="3">
    <source>
        <dbReference type="ARBA" id="ARBA00022679"/>
    </source>
</evidence>
<evidence type="ECO:0000256" key="10">
    <source>
        <dbReference type="SAM" id="Phobius"/>
    </source>
</evidence>
<dbReference type="PANTHER" id="PTHR11157:SF132">
    <property type="entry name" value="ELONGATION OF FATTY ACIDS PROTEIN 3-LIKE"/>
    <property type="match status" value="1"/>
</dbReference>
<dbReference type="GO" id="GO:0019367">
    <property type="term" value="P:fatty acid elongation, saturated fatty acid"/>
    <property type="evidence" value="ECO:0007669"/>
    <property type="project" value="TreeGrafter"/>
</dbReference>
<keyword evidence="5" id="KW-0276">Fatty acid metabolism</keyword>
<keyword evidence="9" id="KW-0275">Fatty acid biosynthesis</keyword>
<dbReference type="PANTHER" id="PTHR11157">
    <property type="entry name" value="FATTY ACID ACYL TRANSFERASE-RELATED"/>
    <property type="match status" value="1"/>
</dbReference>
<feature type="transmembrane region" description="Helical" evidence="10">
    <location>
        <begin position="516"/>
        <end position="533"/>
    </location>
</feature>
<proteinExistence type="predicted"/>
<dbReference type="GO" id="GO:0030148">
    <property type="term" value="P:sphingolipid biosynthetic process"/>
    <property type="evidence" value="ECO:0007669"/>
    <property type="project" value="TreeGrafter"/>
</dbReference>
<accession>A0A5B6VG37</accession>
<evidence type="ECO:0000256" key="7">
    <source>
        <dbReference type="ARBA" id="ARBA00023098"/>
    </source>
</evidence>
<feature type="transmembrane region" description="Helical" evidence="10">
    <location>
        <begin position="397"/>
        <end position="419"/>
    </location>
</feature>
<dbReference type="InterPro" id="IPR002076">
    <property type="entry name" value="ELO_fam"/>
</dbReference>
<dbReference type="Proteomes" id="UP000325315">
    <property type="component" value="Unassembled WGS sequence"/>
</dbReference>
<protein>
    <submittedName>
        <fullName evidence="11">Elongation of fatty acids protein sre1-like</fullName>
    </submittedName>
</protein>
<keyword evidence="7" id="KW-0443">Lipid metabolism</keyword>
<evidence type="ECO:0000256" key="4">
    <source>
        <dbReference type="ARBA" id="ARBA00022692"/>
    </source>
</evidence>
<dbReference type="OrthoDB" id="434092at2759"/>
<keyword evidence="8 10" id="KW-0472">Membrane</keyword>
<feature type="transmembrane region" description="Helical" evidence="10">
    <location>
        <begin position="131"/>
        <end position="153"/>
    </location>
</feature>
<dbReference type="Pfam" id="PF01151">
    <property type="entry name" value="ELO"/>
    <property type="match status" value="2"/>
</dbReference>
<feature type="transmembrane region" description="Helical" evidence="10">
    <location>
        <begin position="454"/>
        <end position="472"/>
    </location>
</feature>
<evidence type="ECO:0000256" key="8">
    <source>
        <dbReference type="ARBA" id="ARBA00023136"/>
    </source>
</evidence>
<name>A0A5B6VG37_9ROSI</name>
<evidence type="ECO:0000256" key="6">
    <source>
        <dbReference type="ARBA" id="ARBA00022989"/>
    </source>
</evidence>
<feature type="transmembrane region" description="Helical" evidence="10">
    <location>
        <begin position="188"/>
        <end position="206"/>
    </location>
</feature>
<organism evidence="11 12">
    <name type="scientific">Gossypium australe</name>
    <dbReference type="NCBI Taxonomy" id="47621"/>
    <lineage>
        <taxon>Eukaryota</taxon>
        <taxon>Viridiplantae</taxon>
        <taxon>Streptophyta</taxon>
        <taxon>Embryophyta</taxon>
        <taxon>Tracheophyta</taxon>
        <taxon>Spermatophyta</taxon>
        <taxon>Magnoliopsida</taxon>
        <taxon>eudicotyledons</taxon>
        <taxon>Gunneridae</taxon>
        <taxon>Pentapetalae</taxon>
        <taxon>rosids</taxon>
        <taxon>malvids</taxon>
        <taxon>Malvales</taxon>
        <taxon>Malvaceae</taxon>
        <taxon>Malvoideae</taxon>
        <taxon>Gossypium</taxon>
    </lineage>
</organism>
<keyword evidence="12" id="KW-1185">Reference proteome</keyword>
<keyword evidence="4 10" id="KW-0812">Transmembrane</keyword>
<reference evidence="12" key="1">
    <citation type="journal article" date="2019" name="Plant Biotechnol. J.">
        <title>Genome sequencing of the Australian wild diploid species Gossypium australe highlights disease resistance and delayed gland morphogenesis.</title>
        <authorList>
            <person name="Cai Y."/>
            <person name="Cai X."/>
            <person name="Wang Q."/>
            <person name="Wang P."/>
            <person name="Zhang Y."/>
            <person name="Cai C."/>
            <person name="Xu Y."/>
            <person name="Wang K."/>
            <person name="Zhou Z."/>
            <person name="Wang C."/>
            <person name="Geng S."/>
            <person name="Li B."/>
            <person name="Dong Q."/>
            <person name="Hou Y."/>
            <person name="Wang H."/>
            <person name="Ai P."/>
            <person name="Liu Z."/>
            <person name="Yi F."/>
            <person name="Sun M."/>
            <person name="An G."/>
            <person name="Cheng J."/>
            <person name="Zhang Y."/>
            <person name="Shi Q."/>
            <person name="Xie Y."/>
            <person name="Shi X."/>
            <person name="Chang Y."/>
            <person name="Huang F."/>
            <person name="Chen Y."/>
            <person name="Hong S."/>
            <person name="Mi L."/>
            <person name="Sun Q."/>
            <person name="Zhang L."/>
            <person name="Zhou B."/>
            <person name="Peng R."/>
            <person name="Zhang X."/>
            <person name="Liu F."/>
        </authorList>
    </citation>
    <scope>NUCLEOTIDE SEQUENCE [LARGE SCALE GENOMIC DNA]</scope>
    <source>
        <strain evidence="12">cv. PA1801</strain>
    </source>
</reference>